<dbReference type="InterPro" id="IPR023265">
    <property type="entry name" value="Aquaporin_12"/>
</dbReference>
<reference evidence="8" key="3">
    <citation type="submission" date="2025-09" db="UniProtKB">
        <authorList>
            <consortium name="Ensembl"/>
        </authorList>
    </citation>
    <scope>IDENTIFICATION</scope>
</reference>
<dbReference type="FunCoup" id="H3ACF7">
    <property type="interactions" value="974"/>
</dbReference>
<feature type="transmembrane region" description="Helical" evidence="6">
    <location>
        <begin position="227"/>
        <end position="246"/>
    </location>
</feature>
<keyword evidence="7" id="KW-0732">Signal</keyword>
<dbReference type="PRINTS" id="PR02025">
    <property type="entry name" value="AQUAPORIN12"/>
</dbReference>
<dbReference type="PANTHER" id="PTHR21191:SF7">
    <property type="entry name" value="AQUAPORIN-11"/>
    <property type="match status" value="1"/>
</dbReference>
<dbReference type="InterPro" id="IPR051883">
    <property type="entry name" value="AQP11/12_channel"/>
</dbReference>
<evidence type="ECO:0000256" key="3">
    <source>
        <dbReference type="ARBA" id="ARBA00022692"/>
    </source>
</evidence>
<dbReference type="EMBL" id="AFYH01170432">
    <property type="status" value="NOT_ANNOTATED_CDS"/>
    <property type="molecule type" value="Genomic_DNA"/>
</dbReference>
<dbReference type="InterPro" id="IPR000425">
    <property type="entry name" value="MIP"/>
</dbReference>
<dbReference type="InterPro" id="IPR016697">
    <property type="entry name" value="Aquaporin_11/12"/>
</dbReference>
<gene>
    <name evidence="8" type="primary">AQP11</name>
</gene>
<comment type="caution">
    <text evidence="6">Lacks conserved residue(s) required for the propagation of feature annotation.</text>
</comment>
<evidence type="ECO:0000313" key="8">
    <source>
        <dbReference type="Ensembl" id="ENSLACP00000007328.1"/>
    </source>
</evidence>
<keyword evidence="4 6" id="KW-1133">Transmembrane helix</keyword>
<keyword evidence="5 6" id="KW-0472">Membrane</keyword>
<keyword evidence="3 6" id="KW-0812">Transmembrane</keyword>
<dbReference type="InParanoid" id="H3ACF7"/>
<dbReference type="eggNOG" id="ENOG502S15B">
    <property type="taxonomic scope" value="Eukaryota"/>
</dbReference>
<dbReference type="Gene3D" id="1.20.1080.10">
    <property type="entry name" value="Glycerol uptake facilitator protein"/>
    <property type="match status" value="1"/>
</dbReference>
<evidence type="ECO:0000256" key="6">
    <source>
        <dbReference type="PIRNR" id="PIRNR017529"/>
    </source>
</evidence>
<name>H3ACF7_LATCH</name>
<dbReference type="GO" id="GO:0005737">
    <property type="term" value="C:cytoplasm"/>
    <property type="evidence" value="ECO:0007669"/>
    <property type="project" value="TreeGrafter"/>
</dbReference>
<dbReference type="GO" id="GO:0016020">
    <property type="term" value="C:membrane"/>
    <property type="evidence" value="ECO:0007669"/>
    <property type="project" value="UniProtKB-SubCell"/>
</dbReference>
<dbReference type="Proteomes" id="UP000008672">
    <property type="component" value="Unassembled WGS sequence"/>
</dbReference>
<dbReference type="EMBL" id="AFYH01170431">
    <property type="status" value="NOT_ANNOTATED_CDS"/>
    <property type="molecule type" value="Genomic_DNA"/>
</dbReference>
<feature type="signal peptide" evidence="7">
    <location>
        <begin position="1"/>
        <end position="20"/>
    </location>
</feature>
<dbReference type="InterPro" id="IPR023271">
    <property type="entry name" value="Aquaporin-like"/>
</dbReference>
<dbReference type="PANTHER" id="PTHR21191">
    <property type="entry name" value="AQUAPORIN"/>
    <property type="match status" value="1"/>
</dbReference>
<dbReference type="PIRSF" id="PIRSF017529">
    <property type="entry name" value="Aquaporin_11/12"/>
    <property type="match status" value="1"/>
</dbReference>
<dbReference type="STRING" id="7897.ENSLACP00000007328"/>
<evidence type="ECO:0000256" key="4">
    <source>
        <dbReference type="ARBA" id="ARBA00022989"/>
    </source>
</evidence>
<dbReference type="GeneTree" id="ENSGT00530000063816"/>
<evidence type="ECO:0000256" key="5">
    <source>
        <dbReference type="ARBA" id="ARBA00023136"/>
    </source>
</evidence>
<dbReference type="EMBL" id="AFYH01170433">
    <property type="status" value="NOT_ANNOTATED_CDS"/>
    <property type="molecule type" value="Genomic_DNA"/>
</dbReference>
<evidence type="ECO:0000256" key="7">
    <source>
        <dbReference type="SAM" id="SignalP"/>
    </source>
</evidence>
<evidence type="ECO:0000256" key="1">
    <source>
        <dbReference type="ARBA" id="ARBA00004141"/>
    </source>
</evidence>
<proteinExistence type="inferred from homology"/>
<dbReference type="Pfam" id="PF00230">
    <property type="entry name" value="MIP"/>
    <property type="match status" value="1"/>
</dbReference>
<dbReference type="SUPFAM" id="SSF81338">
    <property type="entry name" value="Aquaporin-like"/>
    <property type="match status" value="1"/>
</dbReference>
<feature type="transmembrane region" description="Helical" evidence="6">
    <location>
        <begin position="185"/>
        <end position="207"/>
    </location>
</feature>
<dbReference type="EMBL" id="AFYH01170435">
    <property type="status" value="NOT_ANNOTATED_CDS"/>
    <property type="molecule type" value="Genomic_DNA"/>
</dbReference>
<dbReference type="AlphaFoldDB" id="H3ACF7"/>
<organism evidence="8 9">
    <name type="scientific">Latimeria chalumnae</name>
    <name type="common">Coelacanth</name>
    <dbReference type="NCBI Taxonomy" id="7897"/>
    <lineage>
        <taxon>Eukaryota</taxon>
        <taxon>Metazoa</taxon>
        <taxon>Chordata</taxon>
        <taxon>Craniata</taxon>
        <taxon>Vertebrata</taxon>
        <taxon>Euteleostomi</taxon>
        <taxon>Coelacanthiformes</taxon>
        <taxon>Coelacanthidae</taxon>
        <taxon>Latimeria</taxon>
    </lineage>
</organism>
<reference evidence="9" key="1">
    <citation type="submission" date="2011-08" db="EMBL/GenBank/DDBJ databases">
        <title>The draft genome of Latimeria chalumnae.</title>
        <authorList>
            <person name="Di Palma F."/>
            <person name="Alfoldi J."/>
            <person name="Johnson J."/>
            <person name="Berlin A."/>
            <person name="Gnerre S."/>
            <person name="Jaffe D."/>
            <person name="MacCallum I."/>
            <person name="Young S."/>
            <person name="Walker B.J."/>
            <person name="Lander E."/>
            <person name="Lindblad-Toh K."/>
        </authorList>
    </citation>
    <scope>NUCLEOTIDE SEQUENCE [LARGE SCALE GENOMIC DNA]</scope>
    <source>
        <strain evidence="9">Wild caught</strain>
    </source>
</reference>
<keyword evidence="9" id="KW-1185">Reference proteome</keyword>
<feature type="chain" id="PRO_5003579443" description="Aquaporin" evidence="7">
    <location>
        <begin position="21"/>
        <end position="271"/>
    </location>
</feature>
<dbReference type="GO" id="GO:0015267">
    <property type="term" value="F:channel activity"/>
    <property type="evidence" value="ECO:0007669"/>
    <property type="project" value="InterPro"/>
</dbReference>
<protein>
    <recommendedName>
        <fullName evidence="6">Aquaporin</fullName>
    </recommendedName>
</protein>
<accession>H3ACF7</accession>
<evidence type="ECO:0000256" key="2">
    <source>
        <dbReference type="ARBA" id="ARBA00005900"/>
    </source>
</evidence>
<dbReference type="EMBL" id="AFYH01170434">
    <property type="status" value="NOT_ANNOTATED_CDS"/>
    <property type="molecule type" value="Genomic_DNA"/>
</dbReference>
<reference evidence="8" key="2">
    <citation type="submission" date="2025-08" db="UniProtKB">
        <authorList>
            <consortium name="Ensembl"/>
        </authorList>
    </citation>
    <scope>IDENTIFICATION</scope>
</reference>
<comment type="similarity">
    <text evidence="2">Belongs to the MIP/aquaporin (TC 1.A.8) family. AQP11/AQP12 subfamily.</text>
</comment>
<evidence type="ECO:0000313" key="9">
    <source>
        <dbReference type="Proteomes" id="UP000008672"/>
    </source>
</evidence>
<dbReference type="Ensembl" id="ENSLACT00000007388.1">
    <property type="protein sequence ID" value="ENSLACP00000007328.1"/>
    <property type="gene ID" value="ENSLACG00000006500.2"/>
</dbReference>
<sequence>MADLKISLVILVLTVLICEGGRRTAKRFLSGRVYCSFLVELVSTFQLCACTQELRLLGEDGRLEPKVGLTLTYVITVVHALTFDGAVCNPSGALEQLYRKHASCKGVTLKIVCHFLAAVGAKLYAVHTWSLGMSDLHLRHKLTGYACVSGIHTTLLKGATVELACAFTLQTTLIKLHNWETKYKVHLIAAVITFLVYAGGSLTGAVFNPALAYSLHFHCKGNTFLQYAFVYWVGPIVEPVATIITFKVPKNISYLIGSPPVYSDLKKKKKN</sequence>
<comment type="subcellular location">
    <subcellularLocation>
        <location evidence="1">Membrane</location>
        <topology evidence="1">Multi-pass membrane protein</topology>
    </subcellularLocation>
</comment>